<dbReference type="EMBL" id="JACHIF010000003">
    <property type="protein sequence ID" value="MBB5037905.1"/>
    <property type="molecule type" value="Genomic_DNA"/>
</dbReference>
<dbReference type="RefSeq" id="WP_184208200.1">
    <property type="nucleotide sequence ID" value="NZ_JACHIF010000003.1"/>
</dbReference>
<evidence type="ECO:0000313" key="3">
    <source>
        <dbReference type="Proteomes" id="UP000534294"/>
    </source>
</evidence>
<feature type="transmembrane region" description="Helical" evidence="1">
    <location>
        <begin position="101"/>
        <end position="121"/>
    </location>
</feature>
<proteinExistence type="predicted"/>
<feature type="transmembrane region" description="Helical" evidence="1">
    <location>
        <begin position="58"/>
        <end position="81"/>
    </location>
</feature>
<accession>A0A7W7YL15</accession>
<sequence length="136" mass="15413">MSHSEIRAAIAEAREDLHTDWVMTFVDWIGWTLLLLCLAPCIWLAWKSHNFRSLARSIRWGWAGWFIWHVLMGGVAPYLVIEWTGEDILAEAFPSMGILPMALFGWLPGAIVSFVICSFGIMSHSLRGLNQARPQS</sequence>
<protein>
    <submittedName>
        <fullName evidence="2">Polyferredoxin</fullName>
    </submittedName>
</protein>
<dbReference type="AlphaFoldDB" id="A0A7W7YL15"/>
<evidence type="ECO:0000313" key="2">
    <source>
        <dbReference type="EMBL" id="MBB5037905.1"/>
    </source>
</evidence>
<reference evidence="2 3" key="1">
    <citation type="submission" date="2020-08" db="EMBL/GenBank/DDBJ databases">
        <title>Genomic Encyclopedia of Type Strains, Phase IV (KMG-IV): sequencing the most valuable type-strain genomes for metagenomic binning, comparative biology and taxonomic classification.</title>
        <authorList>
            <person name="Goeker M."/>
        </authorList>
    </citation>
    <scope>NUCLEOTIDE SEQUENCE [LARGE SCALE GENOMIC DNA]</scope>
    <source>
        <strain evidence="2 3">DSM 12251</strain>
    </source>
</reference>
<feature type="transmembrane region" description="Helical" evidence="1">
    <location>
        <begin position="28"/>
        <end position="46"/>
    </location>
</feature>
<keyword evidence="1" id="KW-0472">Membrane</keyword>
<keyword evidence="1" id="KW-0812">Transmembrane</keyword>
<gene>
    <name evidence="2" type="ORF">HNQ64_002154</name>
</gene>
<name>A0A7W7YL15_9BACT</name>
<keyword evidence="3" id="KW-1185">Reference proteome</keyword>
<evidence type="ECO:0000256" key="1">
    <source>
        <dbReference type="SAM" id="Phobius"/>
    </source>
</evidence>
<keyword evidence="1" id="KW-1133">Transmembrane helix</keyword>
<dbReference type="Proteomes" id="UP000534294">
    <property type="component" value="Unassembled WGS sequence"/>
</dbReference>
<organism evidence="2 3">
    <name type="scientific">Prosthecobacter dejongeii</name>
    <dbReference type="NCBI Taxonomy" id="48465"/>
    <lineage>
        <taxon>Bacteria</taxon>
        <taxon>Pseudomonadati</taxon>
        <taxon>Verrucomicrobiota</taxon>
        <taxon>Verrucomicrobiia</taxon>
        <taxon>Verrucomicrobiales</taxon>
        <taxon>Verrucomicrobiaceae</taxon>
        <taxon>Prosthecobacter</taxon>
    </lineage>
</organism>
<comment type="caution">
    <text evidence="2">The sequence shown here is derived from an EMBL/GenBank/DDBJ whole genome shotgun (WGS) entry which is preliminary data.</text>
</comment>